<proteinExistence type="predicted"/>
<evidence type="ECO:0000259" key="1">
    <source>
        <dbReference type="Pfam" id="PF14311"/>
    </source>
</evidence>
<dbReference type="Proteomes" id="UP001617907">
    <property type="component" value="Unassembled WGS sequence"/>
</dbReference>
<organism evidence="2 3">
    <name type="scientific">Streptomyces ardesiacus</name>
    <dbReference type="NCBI Taxonomy" id="285564"/>
    <lineage>
        <taxon>Bacteria</taxon>
        <taxon>Bacillati</taxon>
        <taxon>Actinomycetota</taxon>
        <taxon>Actinomycetes</taxon>
        <taxon>Kitasatosporales</taxon>
        <taxon>Streptomycetaceae</taxon>
        <taxon>Streptomyces</taxon>
    </lineage>
</organism>
<feature type="domain" description="Treble clef zinc finger" evidence="1">
    <location>
        <begin position="15"/>
        <end position="68"/>
    </location>
</feature>
<name>A0ABW8HJZ7_9ACTN</name>
<feature type="domain" description="Treble clef zinc finger" evidence="1">
    <location>
        <begin position="375"/>
        <end position="427"/>
    </location>
</feature>
<feature type="domain" description="Treble clef zinc finger" evidence="1">
    <location>
        <begin position="84"/>
        <end position="136"/>
    </location>
</feature>
<feature type="domain" description="Treble clef zinc finger" evidence="1">
    <location>
        <begin position="305"/>
        <end position="360"/>
    </location>
</feature>
<dbReference type="Gene3D" id="3.40.960.10">
    <property type="entry name" value="VSR Endonuclease"/>
    <property type="match status" value="1"/>
</dbReference>
<comment type="caution">
    <text evidence="2">The sequence shown here is derived from an EMBL/GenBank/DDBJ whole genome shotgun (WGS) entry which is preliminary data.</text>
</comment>
<gene>
    <name evidence="2" type="ORF">ACIQFM_32675</name>
</gene>
<reference evidence="2 3" key="1">
    <citation type="submission" date="2024-10" db="EMBL/GenBank/DDBJ databases">
        <title>The Natural Products Discovery Center: Release of the First 8490 Sequenced Strains for Exploring Actinobacteria Biosynthetic Diversity.</title>
        <authorList>
            <person name="Kalkreuter E."/>
            <person name="Kautsar S.A."/>
            <person name="Yang D."/>
            <person name="Bader C.D."/>
            <person name="Teijaro C.N."/>
            <person name="Fluegel L."/>
            <person name="Davis C.M."/>
            <person name="Simpson J.R."/>
            <person name="Lauterbach L."/>
            <person name="Steele A.D."/>
            <person name="Gui C."/>
            <person name="Meng S."/>
            <person name="Li G."/>
            <person name="Viehrig K."/>
            <person name="Ye F."/>
            <person name="Su P."/>
            <person name="Kiefer A.F."/>
            <person name="Nichols A."/>
            <person name="Cepeda A.J."/>
            <person name="Yan W."/>
            <person name="Fan B."/>
            <person name="Jiang Y."/>
            <person name="Adhikari A."/>
            <person name="Zheng C.-J."/>
            <person name="Schuster L."/>
            <person name="Cowan T.M."/>
            <person name="Smanski M.J."/>
            <person name="Chevrette M.G."/>
            <person name="De Carvalho L.P.S."/>
            <person name="Shen B."/>
        </authorList>
    </citation>
    <scope>NUCLEOTIDE SEQUENCE [LARGE SCALE GENOMIC DNA]</scope>
    <source>
        <strain evidence="2 3">NPDC093086</strain>
    </source>
</reference>
<protein>
    <submittedName>
        <fullName evidence="2">Zinc-ribbon domain-containing protein</fullName>
    </submittedName>
</protein>
<evidence type="ECO:0000313" key="2">
    <source>
        <dbReference type="EMBL" id="MFJ6040994.1"/>
    </source>
</evidence>
<dbReference type="Pfam" id="PF14311">
    <property type="entry name" value="DUF4379"/>
    <property type="match status" value="4"/>
</dbReference>
<dbReference type="RefSeq" id="WP_234309885.1">
    <property type="nucleotide sequence ID" value="NZ_JBEOTR010000031.1"/>
</dbReference>
<dbReference type="InterPro" id="IPR025487">
    <property type="entry name" value="DUF4379"/>
</dbReference>
<dbReference type="PANTHER" id="PTHR37317">
    <property type="entry name" value="BLR8090 PROTEIN"/>
    <property type="match status" value="1"/>
</dbReference>
<accession>A0ABW8HJZ7</accession>
<dbReference type="EMBL" id="JBIVPC010000022">
    <property type="protein sequence ID" value="MFJ6040994.1"/>
    <property type="molecule type" value="Genomic_DNA"/>
</dbReference>
<sequence>MGYGNDLAAQFPEVAREWHPTRNGDAQPDHIAPKSNRKVWWLGSCGHEWQAVVANRTARHSGCPYCSNQKVGFGNDLATRHPELAAQWHPTRNGALTPDQVPYGARRNAWWRCASGHEWRAMVFKRSAGSSCDQCSLTGVSEVELRAFAELRHVLEGHLAPLRRDARLSTPHRQRLRVDMILGDIAVEYDGSYWHKNTGARDREKTQRLQHAGYKVVRVREHPLPLTGPSDTTAPRAAKPFQVAAAVLQKMIDEDYLPAAAARQAAAAYIAGGRLVAQEEADRAVNALRARDHGARSLAAQFPHIAEQWHPHRNGELTPTQVTAGSGKEVWWLCAAGHAWRAKIDQRVGKGTGCGFCSGRYATETTSLAARRPDLAAQWHPTLNGALLPTDVTPHSGSVVWWLCTQGHAAEDSVANRSKGMVCQHCPQSRRGRNAC</sequence>
<evidence type="ECO:0000313" key="3">
    <source>
        <dbReference type="Proteomes" id="UP001617907"/>
    </source>
</evidence>
<keyword evidence="3" id="KW-1185">Reference proteome</keyword>
<dbReference type="PANTHER" id="PTHR37317:SF1">
    <property type="entry name" value="ZINC-RIBBON DOMAIN-CONTAINING PROTEIN-RELATED"/>
    <property type="match status" value="1"/>
</dbReference>